<dbReference type="NCBIfam" id="TIGR00756">
    <property type="entry name" value="PPR"/>
    <property type="match status" value="2"/>
</dbReference>
<dbReference type="Pfam" id="PF01535">
    <property type="entry name" value="PPR"/>
    <property type="match status" value="3"/>
</dbReference>
<accession>A0AB40AG22</accession>
<organism evidence="3 4">
    <name type="scientific">Dioscorea cayennensis subsp. rotundata</name>
    <name type="common">White Guinea yam</name>
    <name type="synonym">Dioscorea rotundata</name>
    <dbReference type="NCBI Taxonomy" id="55577"/>
    <lineage>
        <taxon>Eukaryota</taxon>
        <taxon>Viridiplantae</taxon>
        <taxon>Streptophyta</taxon>
        <taxon>Embryophyta</taxon>
        <taxon>Tracheophyta</taxon>
        <taxon>Spermatophyta</taxon>
        <taxon>Magnoliopsida</taxon>
        <taxon>Liliopsida</taxon>
        <taxon>Dioscoreales</taxon>
        <taxon>Dioscoreaceae</taxon>
        <taxon>Dioscorea</taxon>
    </lineage>
</organism>
<evidence type="ECO:0000256" key="1">
    <source>
        <dbReference type="ARBA" id="ARBA00022737"/>
    </source>
</evidence>
<sequence length="211" mass="23383">MTPTLISMYGCFSDLNSARKLFEMMLEKHVVAWNTMISAYAKVGESGEACGVFQLMQHSDTKPNLVTLVSVLPSCYDLANACYLWYLLVSMYAKLGELDAARYLFNSVSEKSLLLWNSMISGYLLDGLWHKSLDIFIDMIASGVMPDAISIISVISACSISQDLRSGDSAHAYIIRNGFDSDVNVMNGLLSMYSACHRLDASLNLFHKMKA</sequence>
<evidence type="ECO:0000313" key="4">
    <source>
        <dbReference type="RefSeq" id="XP_039113768.1"/>
    </source>
</evidence>
<dbReference type="Proteomes" id="UP001515500">
    <property type="component" value="Chromosome 19"/>
</dbReference>
<keyword evidence="1" id="KW-0677">Repeat</keyword>
<proteinExistence type="predicted"/>
<dbReference type="PANTHER" id="PTHR47926">
    <property type="entry name" value="PENTATRICOPEPTIDE REPEAT-CONTAINING PROTEIN"/>
    <property type="match status" value="1"/>
</dbReference>
<dbReference type="InterPro" id="IPR002885">
    <property type="entry name" value="PPR_rpt"/>
</dbReference>
<reference evidence="4" key="1">
    <citation type="submission" date="2025-08" db="UniProtKB">
        <authorList>
            <consortium name="RefSeq"/>
        </authorList>
    </citation>
    <scope>IDENTIFICATION</scope>
</reference>
<dbReference type="PROSITE" id="PS51375">
    <property type="entry name" value="PPR"/>
    <property type="match status" value="2"/>
</dbReference>
<dbReference type="Gene3D" id="1.25.40.10">
    <property type="entry name" value="Tetratricopeptide repeat domain"/>
    <property type="match status" value="2"/>
</dbReference>
<dbReference type="AlphaFoldDB" id="A0AB40AG22"/>
<dbReference type="RefSeq" id="XP_039113768.1">
    <property type="nucleotide sequence ID" value="XM_039257834.1"/>
</dbReference>
<name>A0AB40AG22_DIOCR</name>
<evidence type="ECO:0000256" key="2">
    <source>
        <dbReference type="PROSITE-ProRule" id="PRU00708"/>
    </source>
</evidence>
<evidence type="ECO:0000313" key="3">
    <source>
        <dbReference type="Proteomes" id="UP001515500"/>
    </source>
</evidence>
<keyword evidence="3" id="KW-1185">Reference proteome</keyword>
<dbReference type="GO" id="GO:0009451">
    <property type="term" value="P:RNA modification"/>
    <property type="evidence" value="ECO:0007669"/>
    <property type="project" value="InterPro"/>
</dbReference>
<feature type="repeat" description="PPR" evidence="2">
    <location>
        <begin position="112"/>
        <end position="146"/>
    </location>
</feature>
<gene>
    <name evidence="4" type="primary">LOC120249335</name>
</gene>
<dbReference type="InterPro" id="IPR046960">
    <property type="entry name" value="PPR_At4g14850-like_plant"/>
</dbReference>
<dbReference type="Pfam" id="PF13041">
    <property type="entry name" value="PPR_2"/>
    <property type="match status" value="1"/>
</dbReference>
<protein>
    <submittedName>
        <fullName evidence="4">Pentatricopeptide repeat-containing protein At3g22690-like</fullName>
    </submittedName>
</protein>
<dbReference type="GeneID" id="120249335"/>
<dbReference type="InterPro" id="IPR011990">
    <property type="entry name" value="TPR-like_helical_dom_sf"/>
</dbReference>
<feature type="repeat" description="PPR" evidence="2">
    <location>
        <begin position="29"/>
        <end position="63"/>
    </location>
</feature>
<dbReference type="GO" id="GO:0003723">
    <property type="term" value="F:RNA binding"/>
    <property type="evidence" value="ECO:0007669"/>
    <property type="project" value="InterPro"/>
</dbReference>